<organism evidence="2 3">
    <name type="scientific">Aegilops tauschii subsp. strangulata</name>
    <name type="common">Goatgrass</name>
    <dbReference type="NCBI Taxonomy" id="200361"/>
    <lineage>
        <taxon>Eukaryota</taxon>
        <taxon>Viridiplantae</taxon>
        <taxon>Streptophyta</taxon>
        <taxon>Embryophyta</taxon>
        <taxon>Tracheophyta</taxon>
        <taxon>Spermatophyta</taxon>
        <taxon>Magnoliopsida</taxon>
        <taxon>Liliopsida</taxon>
        <taxon>Poales</taxon>
        <taxon>Poaceae</taxon>
        <taxon>BOP clade</taxon>
        <taxon>Pooideae</taxon>
        <taxon>Triticodae</taxon>
        <taxon>Triticeae</taxon>
        <taxon>Triticinae</taxon>
        <taxon>Aegilops</taxon>
    </lineage>
</organism>
<name>A0A453SSQ3_AEGTS</name>
<feature type="domain" description="DUF569" evidence="1">
    <location>
        <begin position="2"/>
        <end position="63"/>
    </location>
</feature>
<reference evidence="2" key="3">
    <citation type="journal article" date="2017" name="Nature">
        <title>Genome sequence of the progenitor of the wheat D genome Aegilops tauschii.</title>
        <authorList>
            <person name="Luo M.C."/>
            <person name="Gu Y.Q."/>
            <person name="Puiu D."/>
            <person name="Wang H."/>
            <person name="Twardziok S.O."/>
            <person name="Deal K.R."/>
            <person name="Huo N."/>
            <person name="Zhu T."/>
            <person name="Wang L."/>
            <person name="Wang Y."/>
            <person name="McGuire P.E."/>
            <person name="Liu S."/>
            <person name="Long H."/>
            <person name="Ramasamy R.K."/>
            <person name="Rodriguez J.C."/>
            <person name="Van S.L."/>
            <person name="Yuan L."/>
            <person name="Wang Z."/>
            <person name="Xia Z."/>
            <person name="Xiao L."/>
            <person name="Anderson O.D."/>
            <person name="Ouyang S."/>
            <person name="Liang Y."/>
            <person name="Zimin A.V."/>
            <person name="Pertea G."/>
            <person name="Qi P."/>
            <person name="Bennetzen J.L."/>
            <person name="Dai X."/>
            <person name="Dawson M.W."/>
            <person name="Muller H.G."/>
            <person name="Kugler K."/>
            <person name="Rivarola-Duarte L."/>
            <person name="Spannagl M."/>
            <person name="Mayer K.F.X."/>
            <person name="Lu F.H."/>
            <person name="Bevan M.W."/>
            <person name="Leroy P."/>
            <person name="Li P."/>
            <person name="You F.M."/>
            <person name="Sun Q."/>
            <person name="Liu Z."/>
            <person name="Lyons E."/>
            <person name="Wicker T."/>
            <person name="Salzberg S.L."/>
            <person name="Devos K.M."/>
            <person name="Dvorak J."/>
        </authorList>
    </citation>
    <scope>NUCLEOTIDE SEQUENCE [LARGE SCALE GENOMIC DNA]</scope>
    <source>
        <strain evidence="2">cv. AL8/78</strain>
    </source>
</reference>
<reference evidence="3" key="1">
    <citation type="journal article" date="2014" name="Science">
        <title>Ancient hybridizations among the ancestral genomes of bread wheat.</title>
        <authorList>
            <consortium name="International Wheat Genome Sequencing Consortium,"/>
            <person name="Marcussen T."/>
            <person name="Sandve S.R."/>
            <person name="Heier L."/>
            <person name="Spannagl M."/>
            <person name="Pfeifer M."/>
            <person name="Jakobsen K.S."/>
            <person name="Wulff B.B."/>
            <person name="Steuernagel B."/>
            <person name="Mayer K.F."/>
            <person name="Olsen O.A."/>
        </authorList>
    </citation>
    <scope>NUCLEOTIDE SEQUENCE [LARGE SCALE GENOMIC DNA]</scope>
    <source>
        <strain evidence="3">cv. AL8/78</strain>
    </source>
</reference>
<evidence type="ECO:0000313" key="3">
    <source>
        <dbReference type="Proteomes" id="UP000015105"/>
    </source>
</evidence>
<evidence type="ECO:0000259" key="1">
    <source>
        <dbReference type="Pfam" id="PF22932"/>
    </source>
</evidence>
<proteinExistence type="predicted"/>
<dbReference type="Proteomes" id="UP000015105">
    <property type="component" value="Chromosome 7D"/>
</dbReference>
<evidence type="ECO:0000313" key="2">
    <source>
        <dbReference type="EnsemblPlants" id="AET7Gv21057500.1"/>
    </source>
</evidence>
<reference evidence="3" key="2">
    <citation type="journal article" date="2017" name="Nat. Plants">
        <title>The Aegilops tauschii genome reveals multiple impacts of transposons.</title>
        <authorList>
            <person name="Zhao G."/>
            <person name="Zou C."/>
            <person name="Li K."/>
            <person name="Wang K."/>
            <person name="Li T."/>
            <person name="Gao L."/>
            <person name="Zhang X."/>
            <person name="Wang H."/>
            <person name="Yang Z."/>
            <person name="Liu X."/>
            <person name="Jiang W."/>
            <person name="Mao L."/>
            <person name="Kong X."/>
            <person name="Jiao Y."/>
            <person name="Jia J."/>
        </authorList>
    </citation>
    <scope>NUCLEOTIDE SEQUENCE [LARGE SCALE GENOMIC DNA]</scope>
    <source>
        <strain evidence="3">cv. AL8/78</strain>
    </source>
</reference>
<reference evidence="2" key="5">
    <citation type="journal article" date="2021" name="G3 (Bethesda)">
        <title>Aegilops tauschii genome assembly Aet v5.0 features greater sequence contiguity and improved annotation.</title>
        <authorList>
            <person name="Wang L."/>
            <person name="Zhu T."/>
            <person name="Rodriguez J.C."/>
            <person name="Deal K.R."/>
            <person name="Dubcovsky J."/>
            <person name="McGuire P.E."/>
            <person name="Lux T."/>
            <person name="Spannagl M."/>
            <person name="Mayer K.F.X."/>
            <person name="Baldrich P."/>
            <person name="Meyers B.C."/>
            <person name="Huo N."/>
            <person name="Gu Y.Q."/>
            <person name="Zhou H."/>
            <person name="Devos K.M."/>
            <person name="Bennetzen J.L."/>
            <person name="Unver T."/>
            <person name="Budak H."/>
            <person name="Gulick P.J."/>
            <person name="Galiba G."/>
            <person name="Kalapos B."/>
            <person name="Nelson D.R."/>
            <person name="Li P."/>
            <person name="You F.M."/>
            <person name="Luo M.C."/>
            <person name="Dvorak J."/>
        </authorList>
    </citation>
    <scope>NUCLEOTIDE SEQUENCE [LARGE SCALE GENOMIC DNA]</scope>
    <source>
        <strain evidence="2">cv. AL8/78</strain>
    </source>
</reference>
<accession>A0A453SSQ3</accession>
<dbReference type="AlphaFoldDB" id="A0A453SSQ3"/>
<dbReference type="InterPro" id="IPR054726">
    <property type="entry name" value="Ubiq_DUF569-assoc"/>
</dbReference>
<sequence length="84" mass="9173">SIVFRGRSMFRLREELAGRLAVGALALANLGVDDIVMCLPTRDGRLFPLLVDLPNSRRCLHIAITITDTLAAHAALRFADVDAE</sequence>
<dbReference type="Gramene" id="AET7Gv21057500.1">
    <property type="protein sequence ID" value="AET7Gv21057500.1"/>
    <property type="gene ID" value="AET7Gv21057500"/>
</dbReference>
<protein>
    <recommendedName>
        <fullName evidence="1">DUF569 domain-containing protein</fullName>
    </recommendedName>
</protein>
<keyword evidence="3" id="KW-1185">Reference proteome</keyword>
<dbReference type="EnsemblPlants" id="AET7Gv21057500.1">
    <property type="protein sequence ID" value="AET7Gv21057500.1"/>
    <property type="gene ID" value="AET7Gv21057500"/>
</dbReference>
<dbReference type="Pfam" id="PF22932">
    <property type="entry name" value="Ubiq_DUF_assoc"/>
    <property type="match status" value="1"/>
</dbReference>
<reference evidence="2" key="4">
    <citation type="submission" date="2019-03" db="UniProtKB">
        <authorList>
            <consortium name="EnsemblPlants"/>
        </authorList>
    </citation>
    <scope>IDENTIFICATION</scope>
</reference>